<dbReference type="Proteomes" id="UP001380953">
    <property type="component" value="Unassembled WGS sequence"/>
</dbReference>
<protein>
    <submittedName>
        <fullName evidence="1">Uncharacterized protein</fullName>
    </submittedName>
</protein>
<evidence type="ECO:0000313" key="1">
    <source>
        <dbReference type="EMBL" id="MEJ8304724.1"/>
    </source>
</evidence>
<dbReference type="EMBL" id="JBBKAR010000033">
    <property type="protein sequence ID" value="MEJ8304724.1"/>
    <property type="molecule type" value="Genomic_DNA"/>
</dbReference>
<accession>A0ACC6PCW5</accession>
<evidence type="ECO:0000313" key="2">
    <source>
        <dbReference type="Proteomes" id="UP001380953"/>
    </source>
</evidence>
<proteinExistence type="predicted"/>
<comment type="caution">
    <text evidence="1">The sequence shown here is derived from an EMBL/GenBank/DDBJ whole genome shotgun (WGS) entry which is preliminary data.</text>
</comment>
<sequence>MRSERELPTPSAEETPLLQDHQLERWLSSARQPDTTRKSDGGYHWTQRVQYAVGHAVNRYYSAQPELRNHADAGELVDYRWPRRIAYFDSEKSYWELKDRVARHLQSFFAANGYEGQRPVMLYEQFETHVAELGMNLSMIFQAAWQSDDGEGIHLQKFVVDVDPEVLDGYRHAARVFCRQAFGTDPAKIEVYSVLDGERIHLSLDDVSYEKSLDYLRLAHSGMEETNGDQTCTCGRCKQDATESVAAFRLS</sequence>
<reference evidence="1" key="1">
    <citation type="submission" date="2024-03" db="EMBL/GenBank/DDBJ databases">
        <title>Whole genome sequecning of epiphytes from Marcgravia umbellata leaves.</title>
        <authorList>
            <person name="Kumar G."/>
            <person name="Savka M.A."/>
        </authorList>
    </citation>
    <scope>NUCLEOTIDE SEQUENCE</scope>
    <source>
        <strain evidence="1">RIT_BL5</strain>
    </source>
</reference>
<name>A0ACC6PCW5_9BACL</name>
<organism evidence="1 2">
    <name type="scientific">Saccharibacillus sacchari</name>
    <dbReference type="NCBI Taxonomy" id="456493"/>
    <lineage>
        <taxon>Bacteria</taxon>
        <taxon>Bacillati</taxon>
        <taxon>Bacillota</taxon>
        <taxon>Bacilli</taxon>
        <taxon>Bacillales</taxon>
        <taxon>Paenibacillaceae</taxon>
        <taxon>Saccharibacillus</taxon>
    </lineage>
</organism>
<keyword evidence="2" id="KW-1185">Reference proteome</keyword>
<gene>
    <name evidence="1" type="ORF">WKI47_12530</name>
</gene>